<dbReference type="InterPro" id="IPR003115">
    <property type="entry name" value="ParB_N"/>
</dbReference>
<evidence type="ECO:0000259" key="5">
    <source>
        <dbReference type="SMART" id="SM00470"/>
    </source>
</evidence>
<organism evidence="6 7">
    <name type="scientific">Caproiciproducens galactitolivorans</name>
    <dbReference type="NCBI Taxonomy" id="642589"/>
    <lineage>
        <taxon>Bacteria</taxon>
        <taxon>Bacillati</taxon>
        <taxon>Bacillota</taxon>
        <taxon>Clostridia</taxon>
        <taxon>Eubacteriales</taxon>
        <taxon>Acutalibacteraceae</taxon>
        <taxon>Caproiciproducens</taxon>
    </lineage>
</organism>
<dbReference type="InterPro" id="IPR029063">
    <property type="entry name" value="SAM-dependent_MTases_sf"/>
</dbReference>
<dbReference type="Proteomes" id="UP001082703">
    <property type="component" value="Unassembled WGS sequence"/>
</dbReference>
<dbReference type="InterPro" id="IPR015840">
    <property type="entry name" value="DNA_MeTrfase_ParB"/>
</dbReference>
<name>A0ABT4BUL9_9FIRM</name>
<evidence type="ECO:0000256" key="2">
    <source>
        <dbReference type="ARBA" id="ARBA00022679"/>
    </source>
</evidence>
<dbReference type="PRINTS" id="PR00508">
    <property type="entry name" value="S21N4MTFRASE"/>
</dbReference>
<comment type="similarity">
    <text evidence="4">Belongs to the N(4)/N(6)-methyltransferase family.</text>
</comment>
<dbReference type="InterPro" id="IPR001091">
    <property type="entry name" value="RM_Methyltransferase"/>
</dbReference>
<dbReference type="CDD" id="cd16401">
    <property type="entry name" value="ParB_N_like_MT"/>
    <property type="match status" value="1"/>
</dbReference>
<evidence type="ECO:0000256" key="1">
    <source>
        <dbReference type="ARBA" id="ARBA00022603"/>
    </source>
</evidence>
<dbReference type="SUPFAM" id="SSF53335">
    <property type="entry name" value="S-adenosyl-L-methionine-dependent methyltransferases"/>
    <property type="match status" value="1"/>
</dbReference>
<keyword evidence="7" id="KW-1185">Reference proteome</keyword>
<dbReference type="Pfam" id="PF01555">
    <property type="entry name" value="N6_N4_Mtase"/>
    <property type="match status" value="1"/>
</dbReference>
<dbReference type="RefSeq" id="WP_268058196.1">
    <property type="nucleotide sequence ID" value="NZ_JAPOHA010000006.1"/>
</dbReference>
<dbReference type="InterPro" id="IPR002941">
    <property type="entry name" value="DNA_methylase_N4/N6"/>
</dbReference>
<accession>A0ABT4BUL9</accession>
<proteinExistence type="inferred from homology"/>
<dbReference type="Gene3D" id="3.90.1530.10">
    <property type="entry name" value="Conserved hypothetical protein from pyrococcus furiosus pfu- 392566-001, ParB domain"/>
    <property type="match status" value="1"/>
</dbReference>
<dbReference type="EMBL" id="JAPOHA010000006">
    <property type="protein sequence ID" value="MCY1714025.1"/>
    <property type="molecule type" value="Genomic_DNA"/>
</dbReference>
<dbReference type="PIRSF" id="PIRSF036758">
    <property type="entry name" value="Aden_M_ParB"/>
    <property type="match status" value="1"/>
</dbReference>
<dbReference type="InterPro" id="IPR036086">
    <property type="entry name" value="ParB/Sulfiredoxin_sf"/>
</dbReference>
<dbReference type="Gene3D" id="3.40.50.150">
    <property type="entry name" value="Vaccinia Virus protein VP39"/>
    <property type="match status" value="1"/>
</dbReference>
<keyword evidence="2" id="KW-0808">Transferase</keyword>
<evidence type="ECO:0000256" key="3">
    <source>
        <dbReference type="ARBA" id="ARBA00022747"/>
    </source>
</evidence>
<evidence type="ECO:0000313" key="6">
    <source>
        <dbReference type="EMBL" id="MCY1714025.1"/>
    </source>
</evidence>
<dbReference type="EC" id="2.1.1.-" evidence="4"/>
<comment type="caution">
    <text evidence="6">The sequence shown here is derived from an EMBL/GenBank/DDBJ whole genome shotgun (WGS) entry which is preliminary data.</text>
</comment>
<gene>
    <name evidence="6" type="ORF">OUY18_07135</name>
</gene>
<keyword evidence="3" id="KW-0680">Restriction system</keyword>
<evidence type="ECO:0000313" key="7">
    <source>
        <dbReference type="Proteomes" id="UP001082703"/>
    </source>
</evidence>
<dbReference type="SUPFAM" id="SSF110849">
    <property type="entry name" value="ParB/Sulfiredoxin"/>
    <property type="match status" value="1"/>
</dbReference>
<feature type="domain" description="ParB-like N-terminal" evidence="5">
    <location>
        <begin position="4"/>
        <end position="93"/>
    </location>
</feature>
<evidence type="ECO:0000256" key="4">
    <source>
        <dbReference type="RuleBase" id="RU362026"/>
    </source>
</evidence>
<sequence>MNIRKIPAAKLNPAKYNPRKDLQPGDPEYEKLLRSVEEFGYVEPIIWNERTGNIVGGHQRFKVLVQLGFTEIDCVVVDLDGQREKALNVALNKISGEFDAPKLTELLQELEKSGFAVELTGFEAPELDKLYQQYSRQTGGIVEDDFDGEAEVAKITEPVTRAGDVWLLGRHRLLCGDSTDLGAVARLMDSAKARMVFTDPPWNVDYGGDAKHPSWKPRQILNDKMTEEQFYAFLLSAFKAMANACEPGAMVYVVMSAQEWGTVMTAMKEAGFHWSSTIIWAKDTLVLSRKDYHTQYEPIWYGWLDGEKRLCPLQDRQQSDLWQFDRPKKSVEHPTMKPVALAGRAIANSSRIGDVALDLFGGSGTTMLAAEQSDRVNCSMELDPKYCDVIVKRYIEFRKSDEGVFLLRGGEKLAYNEIEE</sequence>
<protein>
    <recommendedName>
        <fullName evidence="4">Methyltransferase</fullName>
        <ecNumber evidence="4">2.1.1.-</ecNumber>
    </recommendedName>
</protein>
<dbReference type="Pfam" id="PF02195">
    <property type="entry name" value="ParB_N"/>
    <property type="match status" value="1"/>
</dbReference>
<dbReference type="SMART" id="SM00470">
    <property type="entry name" value="ParB"/>
    <property type="match status" value="1"/>
</dbReference>
<reference evidence="6 7" key="1">
    <citation type="submission" date="2022-11" db="EMBL/GenBank/DDBJ databases">
        <authorList>
            <person name="Caiyu Z."/>
        </authorList>
    </citation>
    <scope>NUCLEOTIDE SEQUENCE [LARGE SCALE GENOMIC DNA]</scope>
    <source>
        <strain evidence="6 7">YR-4</strain>
    </source>
</reference>
<keyword evidence="1" id="KW-0489">Methyltransferase</keyword>